<keyword evidence="3" id="KW-1185">Reference proteome</keyword>
<evidence type="ECO:0000313" key="3">
    <source>
        <dbReference type="Proteomes" id="UP001214441"/>
    </source>
</evidence>
<gene>
    <name evidence="2" type="ORF">NMN56_004645</name>
</gene>
<dbReference type="GO" id="GO:0032259">
    <property type="term" value="P:methylation"/>
    <property type="evidence" value="ECO:0007669"/>
    <property type="project" value="UniProtKB-KW"/>
</dbReference>
<dbReference type="Gene3D" id="3.40.50.150">
    <property type="entry name" value="Vaccinia Virus protein VP39"/>
    <property type="match status" value="1"/>
</dbReference>
<reference evidence="2 3" key="1">
    <citation type="submission" date="2023-05" db="EMBL/GenBank/DDBJ databases">
        <title>Streptantibioticus silvisoli sp. nov., acidotolerant actinomycetes 1 from pine litter.</title>
        <authorList>
            <person name="Swiecimska M."/>
            <person name="Golinska P."/>
            <person name="Sangal V."/>
            <person name="Wachnowicz B."/>
            <person name="Goodfellow M."/>
        </authorList>
    </citation>
    <scope>NUCLEOTIDE SEQUENCE [LARGE SCALE GENOMIC DNA]</scope>
    <source>
        <strain evidence="2 3">DSM 42109</strain>
    </source>
</reference>
<dbReference type="RefSeq" id="WP_274039085.1">
    <property type="nucleotide sequence ID" value="NZ_JANCPR020000004.1"/>
</dbReference>
<keyword evidence="2" id="KW-0808">Transferase</keyword>
<name>A0ABT6ZQB7_9ACTN</name>
<evidence type="ECO:0000259" key="1">
    <source>
        <dbReference type="Pfam" id="PF13649"/>
    </source>
</evidence>
<sequence length="246" mass="26363">MSVSAKKYVNDGQTWEDYWRKVQEGRVGAPPWNWDPEQAAHCYLSQRGEHCDPALPLVDVGCGDGFLTHYLARTHGQVVGTEISAAALQQAQATHAAANISYEPLDITDTEAARALHDRLGDANVHLRGVLHAIEAPDRRRAVSALAVLAGERGTVFDIEISPALDAAQASAAASFGALPERMQQVGSSGLRAQRISLEDLVGLYQEAGCAVRACGETSGRSSMRLPDGSCFVYPMVYVLVTAGEM</sequence>
<accession>A0ABT6ZQB7</accession>
<feature type="domain" description="Methyltransferase" evidence="1">
    <location>
        <begin position="58"/>
        <end position="147"/>
    </location>
</feature>
<evidence type="ECO:0000313" key="2">
    <source>
        <dbReference type="EMBL" id="MDJ1131255.1"/>
    </source>
</evidence>
<dbReference type="SUPFAM" id="SSF53335">
    <property type="entry name" value="S-adenosyl-L-methionine-dependent methyltransferases"/>
    <property type="match status" value="1"/>
</dbReference>
<keyword evidence="2" id="KW-0489">Methyltransferase</keyword>
<dbReference type="EMBL" id="JANCPR020000004">
    <property type="protein sequence ID" value="MDJ1131255.1"/>
    <property type="molecule type" value="Genomic_DNA"/>
</dbReference>
<dbReference type="InterPro" id="IPR029063">
    <property type="entry name" value="SAM-dependent_MTases_sf"/>
</dbReference>
<dbReference type="Pfam" id="PF13649">
    <property type="entry name" value="Methyltransf_25"/>
    <property type="match status" value="1"/>
</dbReference>
<protein>
    <submittedName>
        <fullName evidence="2">Class I SAM-dependent methyltransferase</fullName>
        <ecNumber evidence="2">2.1.-.-</ecNumber>
    </submittedName>
</protein>
<dbReference type="InterPro" id="IPR041698">
    <property type="entry name" value="Methyltransf_25"/>
</dbReference>
<dbReference type="GO" id="GO:0008168">
    <property type="term" value="F:methyltransferase activity"/>
    <property type="evidence" value="ECO:0007669"/>
    <property type="project" value="UniProtKB-KW"/>
</dbReference>
<comment type="caution">
    <text evidence="2">The sequence shown here is derived from an EMBL/GenBank/DDBJ whole genome shotgun (WGS) entry which is preliminary data.</text>
</comment>
<organism evidence="2 3">
    <name type="scientific">Streptomyces iconiensis</name>
    <dbReference type="NCBI Taxonomy" id="1384038"/>
    <lineage>
        <taxon>Bacteria</taxon>
        <taxon>Bacillati</taxon>
        <taxon>Actinomycetota</taxon>
        <taxon>Actinomycetes</taxon>
        <taxon>Kitasatosporales</taxon>
        <taxon>Streptomycetaceae</taxon>
        <taxon>Streptomyces</taxon>
    </lineage>
</organism>
<proteinExistence type="predicted"/>
<dbReference type="Proteomes" id="UP001214441">
    <property type="component" value="Unassembled WGS sequence"/>
</dbReference>
<dbReference type="EC" id="2.1.-.-" evidence="2"/>